<dbReference type="GO" id="GO:0007052">
    <property type="term" value="P:mitotic spindle organization"/>
    <property type="evidence" value="ECO:0007669"/>
    <property type="project" value="TreeGrafter"/>
</dbReference>
<feature type="compositionally biased region" description="Polar residues" evidence="1">
    <location>
        <begin position="455"/>
        <end position="467"/>
    </location>
</feature>
<dbReference type="GO" id="GO:0031023">
    <property type="term" value="P:microtubule organizing center organization"/>
    <property type="evidence" value="ECO:0007669"/>
    <property type="project" value="TreeGrafter"/>
</dbReference>
<keyword evidence="4" id="KW-1185">Reference proteome</keyword>
<dbReference type="InterPro" id="IPR057731">
    <property type="entry name" value="STIL_N"/>
</dbReference>
<comment type="caution">
    <text evidence="3">The sequence shown here is derived from an EMBL/GenBank/DDBJ whole genome shotgun (WGS) entry which is preliminary data.</text>
</comment>
<dbReference type="PANTHER" id="PTHR15128">
    <property type="entry name" value="TAL1 SCL INTERRUPTING LOCUS"/>
    <property type="match status" value="1"/>
</dbReference>
<dbReference type="GO" id="GO:0005815">
    <property type="term" value="C:microtubule organizing center"/>
    <property type="evidence" value="ECO:0007669"/>
    <property type="project" value="TreeGrafter"/>
</dbReference>
<sequence>MSYIEGISEYQEEFTPFSREINLNAVVSDLWPRQPQGKRFVLRMNSILPQFKITNDVLRSLWDFSNNPESHVSGLMTAFKYSPSHYLSLKTQEVSWLSRGEPTPIADYLIPLIYQHELNAEHLHIEEKIIENMMNSIDRRINREKLIEPLDILRVCAAFSADEKGQRLLLKCELLFPAVTLQFTPIAPLKLVSTPLSIKLTKNSLERYQYGFLTLDQSGRALPLLITDPLAYKYPLVGVWVSGVPESKNSKQSSIVHPLVWAACVQFIESKSIREKISPSPEDMTILFLHFNGKPKYYEVSCQGISSWKTTSFVAELPMEEGEYFSPCFVTFLREDQSVSSLEISLASIRKSTIKNSVLYGKSPKPIACPPRPPSQLRNQGSSFMTIRSSSARNRSSDSYRKYSPDSERIISQQSKMLAQLQAQIHELQEQVFKSQNPSKSSYPNILNFVADSRTSASSGTNTSIVANNPPEEPHHCEESPNFASKMASKRLKEGKPPHQQATSARQYSNKKNYPKLITSGSEDRLHDSNENHHEMVHYNSSSEFQESPDESPIPVKSKLMFSPLTKTNPASSTVQISSTCQTKLTFSPSSKTQAEIKPKESPSVNKVLNVSNILKPNLLNVESSDKTICVPKINYESGSESSDDDMIEAVERKYLSMK</sequence>
<dbReference type="GO" id="GO:0071539">
    <property type="term" value="P:protein localization to centrosome"/>
    <property type="evidence" value="ECO:0007669"/>
    <property type="project" value="TreeGrafter"/>
</dbReference>
<feature type="domain" description="STIL N-terminal" evidence="2">
    <location>
        <begin position="107"/>
        <end position="304"/>
    </location>
</feature>
<feature type="region of interest" description="Disordered" evidence="1">
    <location>
        <begin position="455"/>
        <end position="528"/>
    </location>
</feature>
<dbReference type="Pfam" id="PF15253">
    <property type="entry name" value="STIL_N"/>
    <property type="match status" value="1"/>
</dbReference>
<dbReference type="InterPro" id="IPR026123">
    <property type="entry name" value="STIL"/>
</dbReference>
<dbReference type="PANTHER" id="PTHR15128:SF0">
    <property type="entry name" value="SCL-INTERRUPTING LOCUS PROTEIN"/>
    <property type="match status" value="1"/>
</dbReference>
<protein>
    <recommendedName>
        <fullName evidence="2">STIL N-terminal domain-containing protein</fullName>
    </recommendedName>
</protein>
<dbReference type="GO" id="GO:0007224">
    <property type="term" value="P:smoothened signaling pathway"/>
    <property type="evidence" value="ECO:0007669"/>
    <property type="project" value="TreeGrafter"/>
</dbReference>
<gene>
    <name evidence="3" type="ORF">BSTOLATCC_MIC12828</name>
</gene>
<name>A0AAU9IPB5_9CILI</name>
<dbReference type="EMBL" id="CAJZBQ010000013">
    <property type="protein sequence ID" value="CAG9315052.1"/>
    <property type="molecule type" value="Genomic_DNA"/>
</dbReference>
<dbReference type="Proteomes" id="UP001162131">
    <property type="component" value="Unassembled WGS sequence"/>
</dbReference>
<evidence type="ECO:0000313" key="3">
    <source>
        <dbReference type="EMBL" id="CAG9315052.1"/>
    </source>
</evidence>
<dbReference type="AlphaFoldDB" id="A0AAU9IPB5"/>
<organism evidence="3 4">
    <name type="scientific">Blepharisma stoltei</name>
    <dbReference type="NCBI Taxonomy" id="1481888"/>
    <lineage>
        <taxon>Eukaryota</taxon>
        <taxon>Sar</taxon>
        <taxon>Alveolata</taxon>
        <taxon>Ciliophora</taxon>
        <taxon>Postciliodesmatophora</taxon>
        <taxon>Heterotrichea</taxon>
        <taxon>Heterotrichida</taxon>
        <taxon>Blepharismidae</taxon>
        <taxon>Blepharisma</taxon>
    </lineage>
</organism>
<feature type="compositionally biased region" description="Basic and acidic residues" evidence="1">
    <location>
        <begin position="395"/>
        <end position="407"/>
    </location>
</feature>
<feature type="compositionally biased region" description="Polar residues" evidence="1">
    <location>
        <begin position="376"/>
        <end position="387"/>
    </location>
</feature>
<feature type="region of interest" description="Disordered" evidence="1">
    <location>
        <begin position="364"/>
        <end position="407"/>
    </location>
</feature>
<reference evidence="3" key="1">
    <citation type="submission" date="2021-09" db="EMBL/GenBank/DDBJ databases">
        <authorList>
            <consortium name="AG Swart"/>
            <person name="Singh M."/>
            <person name="Singh A."/>
            <person name="Seah K."/>
            <person name="Emmerich C."/>
        </authorList>
    </citation>
    <scope>NUCLEOTIDE SEQUENCE</scope>
    <source>
        <strain evidence="3">ATCC30299</strain>
    </source>
</reference>
<evidence type="ECO:0000256" key="1">
    <source>
        <dbReference type="SAM" id="MobiDB-lite"/>
    </source>
</evidence>
<feature type="compositionally biased region" description="Polar residues" evidence="1">
    <location>
        <begin position="500"/>
        <end position="512"/>
    </location>
</feature>
<evidence type="ECO:0000259" key="2">
    <source>
        <dbReference type="Pfam" id="PF15253"/>
    </source>
</evidence>
<proteinExistence type="predicted"/>
<accession>A0AAU9IPB5</accession>
<evidence type="ECO:0000313" key="4">
    <source>
        <dbReference type="Proteomes" id="UP001162131"/>
    </source>
</evidence>